<evidence type="ECO:0000313" key="6">
    <source>
        <dbReference type="EMBL" id="CAI9926873.1"/>
    </source>
</evidence>
<comment type="caution">
    <text evidence="7">The sequence shown here is derived from an EMBL/GenBank/DDBJ whole genome shotgun (WGS) entry which is preliminary data.</text>
</comment>
<dbReference type="EMBL" id="CATOUU010000927">
    <property type="protein sequence ID" value="CAI9960023.1"/>
    <property type="molecule type" value="Genomic_DNA"/>
</dbReference>
<evidence type="ECO:0000313" key="11">
    <source>
        <dbReference type="EMBL" id="CAL6004797.1"/>
    </source>
</evidence>
<evidence type="ECO:0000313" key="15">
    <source>
        <dbReference type="EMBL" id="CAL6091538.1"/>
    </source>
</evidence>
<dbReference type="AlphaFoldDB" id="A0AA86TSE5"/>
<keyword evidence="4" id="KW-0547">Nucleotide-binding</keyword>
<evidence type="ECO:0000313" key="16">
    <source>
        <dbReference type="Proteomes" id="UP001642409"/>
    </source>
</evidence>
<feature type="domain" description="Deoxynucleoside kinase" evidence="5">
    <location>
        <begin position="10"/>
        <end position="191"/>
    </location>
</feature>
<dbReference type="InterPro" id="IPR002624">
    <property type="entry name" value="DCK/DGK"/>
</dbReference>
<sequence>MQRATQQNLIILEGGIAAGKTTLLKGLSERYGFFAIEEPVTNNPYLEKFYADPMTYAYPFQMWFLELRIQHYRTAVQHAMNNPSQIVILDRSVFSDYVFALNCHNDGFISKEQFEMYMERYLQALDELPNPAAMLYLNVPPEVCLYRIKNVRCRDCEMGIPIEYLKGLHECYEQLICQMKQMGCQTVNIDWSSFGSVDMIYNQCNEVCLKQEVIV</sequence>
<evidence type="ECO:0000256" key="3">
    <source>
        <dbReference type="PIRSR" id="PIRSR000705-2"/>
    </source>
</evidence>
<dbReference type="InterPro" id="IPR031314">
    <property type="entry name" value="DNK_dom"/>
</dbReference>
<reference evidence="7" key="1">
    <citation type="submission" date="2023-06" db="EMBL/GenBank/DDBJ databases">
        <authorList>
            <person name="Kurt Z."/>
        </authorList>
    </citation>
    <scope>NUCLEOTIDE SEQUENCE</scope>
</reference>
<feature type="binding site" evidence="3">
    <location>
        <position position="91"/>
    </location>
    <ligand>
        <name>substrate</name>
    </ligand>
</feature>
<feature type="binding site" evidence="3">
    <location>
        <position position="61"/>
    </location>
    <ligand>
        <name>substrate</name>
    </ligand>
</feature>
<proteinExistence type="inferred from homology"/>
<dbReference type="EMBL" id="CATOUU010000424">
    <property type="protein sequence ID" value="CAI9929132.1"/>
    <property type="molecule type" value="Genomic_DNA"/>
</dbReference>
<name>A0AA86TSE5_9EUKA</name>
<dbReference type="EMBL" id="CAXDID020000436">
    <property type="protein sequence ID" value="CAL6091538.1"/>
    <property type="molecule type" value="Genomic_DNA"/>
</dbReference>
<accession>A0AA86TSE5</accession>
<dbReference type="Gene3D" id="3.40.50.300">
    <property type="entry name" value="P-loop containing nucleotide triphosphate hydrolases"/>
    <property type="match status" value="1"/>
</dbReference>
<dbReference type="GO" id="GO:0005739">
    <property type="term" value="C:mitochondrion"/>
    <property type="evidence" value="ECO:0007669"/>
    <property type="project" value="GOC"/>
</dbReference>
<evidence type="ECO:0000313" key="13">
    <source>
        <dbReference type="EMBL" id="CAL6070456.1"/>
    </source>
</evidence>
<evidence type="ECO:0000256" key="1">
    <source>
        <dbReference type="ARBA" id="ARBA00007420"/>
    </source>
</evidence>
<dbReference type="EMBL" id="CATOUU010000424">
    <property type="protein sequence ID" value="CAI9929135.1"/>
    <property type="molecule type" value="Genomic_DNA"/>
</dbReference>
<keyword evidence="7" id="KW-0808">Transferase</keyword>
<comment type="similarity">
    <text evidence="1">Belongs to the DCK/DGK family.</text>
</comment>
<dbReference type="PIRSF" id="PIRSF000705">
    <property type="entry name" value="DNK"/>
    <property type="match status" value="1"/>
</dbReference>
<feature type="binding site" evidence="3">
    <location>
        <position position="96"/>
    </location>
    <ligand>
        <name>substrate</name>
    </ligand>
</feature>
<feature type="binding site" evidence="3">
    <location>
        <position position="157"/>
    </location>
    <ligand>
        <name>substrate</name>
    </ligand>
</feature>
<dbReference type="Pfam" id="PF01712">
    <property type="entry name" value="dNK"/>
    <property type="match status" value="1"/>
</dbReference>
<dbReference type="CDD" id="cd01673">
    <property type="entry name" value="dNK"/>
    <property type="match status" value="1"/>
</dbReference>
<dbReference type="PANTHER" id="PTHR10513:SF15">
    <property type="entry name" value="NADH DEHYDROGENASE [UBIQUINONE] 1 ALPHA SUBCOMPLEX SUBUNIT 10, MITOCHONDRIAL"/>
    <property type="match status" value="1"/>
</dbReference>
<dbReference type="EMBL" id="CAXDID020000049">
    <property type="protein sequence ID" value="CAL6004797.1"/>
    <property type="molecule type" value="Genomic_DNA"/>
</dbReference>
<dbReference type="GO" id="GO:0019136">
    <property type="term" value="F:deoxynucleoside kinase activity"/>
    <property type="evidence" value="ECO:0007669"/>
    <property type="project" value="InterPro"/>
</dbReference>
<dbReference type="InterPro" id="IPR050566">
    <property type="entry name" value="Deoxyribonucleoside_kinase"/>
</dbReference>
<dbReference type="EMBL" id="CAXDID020000049">
    <property type="protein sequence ID" value="CAL6004803.1"/>
    <property type="molecule type" value="Genomic_DNA"/>
</dbReference>
<evidence type="ECO:0000256" key="2">
    <source>
        <dbReference type="PIRSR" id="PIRSR000705-1"/>
    </source>
</evidence>
<dbReference type="GO" id="GO:0006120">
    <property type="term" value="P:mitochondrial electron transport, NADH to ubiquinone"/>
    <property type="evidence" value="ECO:0007669"/>
    <property type="project" value="TreeGrafter"/>
</dbReference>
<evidence type="ECO:0000313" key="9">
    <source>
        <dbReference type="EMBL" id="CAI9929135.1"/>
    </source>
</evidence>
<feature type="binding site" evidence="3">
    <location>
        <position position="38"/>
    </location>
    <ligand>
        <name>substrate</name>
    </ligand>
</feature>
<reference evidence="11 16" key="2">
    <citation type="submission" date="2024-07" db="EMBL/GenBank/DDBJ databases">
        <authorList>
            <person name="Akdeniz Z."/>
        </authorList>
    </citation>
    <scope>NUCLEOTIDE SEQUENCE [LARGE SCALE GENOMIC DNA]</scope>
</reference>
<dbReference type="Proteomes" id="UP001642409">
    <property type="component" value="Unassembled WGS sequence"/>
</dbReference>
<evidence type="ECO:0000256" key="4">
    <source>
        <dbReference type="PIRSR" id="PIRSR000705-3"/>
    </source>
</evidence>
<dbReference type="EMBL" id="CATOUU010000377">
    <property type="protein sequence ID" value="CAI9926876.1"/>
    <property type="molecule type" value="Genomic_DNA"/>
</dbReference>
<dbReference type="InterPro" id="IPR027417">
    <property type="entry name" value="P-loop_NTPase"/>
</dbReference>
<organism evidence="7">
    <name type="scientific">Hexamita inflata</name>
    <dbReference type="NCBI Taxonomy" id="28002"/>
    <lineage>
        <taxon>Eukaryota</taxon>
        <taxon>Metamonada</taxon>
        <taxon>Diplomonadida</taxon>
        <taxon>Hexamitidae</taxon>
        <taxon>Hexamitinae</taxon>
        <taxon>Hexamita</taxon>
    </lineage>
</organism>
<evidence type="ECO:0000313" key="8">
    <source>
        <dbReference type="EMBL" id="CAI9929132.1"/>
    </source>
</evidence>
<dbReference type="EMBL" id="CAXDID020000436">
    <property type="protein sequence ID" value="CAL6091532.1"/>
    <property type="molecule type" value="Genomic_DNA"/>
</dbReference>
<keyword evidence="7" id="KW-0418">Kinase</keyword>
<evidence type="ECO:0000313" key="14">
    <source>
        <dbReference type="EMBL" id="CAL6091532.1"/>
    </source>
</evidence>
<feature type="binding site" evidence="3">
    <location>
        <position position="50"/>
    </location>
    <ligand>
        <name>substrate</name>
    </ligand>
</feature>
<dbReference type="PANTHER" id="PTHR10513">
    <property type="entry name" value="DEOXYNUCLEOSIDE KINASE"/>
    <property type="match status" value="1"/>
</dbReference>
<evidence type="ECO:0000313" key="12">
    <source>
        <dbReference type="EMBL" id="CAL6004803.1"/>
    </source>
</evidence>
<gene>
    <name evidence="6" type="ORF">HINF_LOCUS14518</name>
    <name evidence="7" type="ORF">HINF_LOCUS14521</name>
    <name evidence="8" type="ORF">HINF_LOCUS16777</name>
    <name evidence="9" type="ORF">HINF_LOCUS16780</name>
    <name evidence="11" type="ORF">HINF_LOCUS19061</name>
    <name evidence="12" type="ORF">HINF_LOCUS19064</name>
    <name evidence="10" type="ORF">HINF_LOCUS47668</name>
    <name evidence="13" type="ORF">HINF_LOCUS54473</name>
    <name evidence="14" type="ORF">HINF_LOCUS65832</name>
    <name evidence="15" type="ORF">HINF_LOCUS65835</name>
</gene>
<dbReference type="EMBL" id="CAXDID020000283">
    <property type="protein sequence ID" value="CAL6070456.1"/>
    <property type="molecule type" value="Genomic_DNA"/>
</dbReference>
<protein>
    <submittedName>
        <fullName evidence="7">Deoxynucleoside kinase family protein</fullName>
    </submittedName>
    <submittedName>
        <fullName evidence="11">Deoxynucleoside_kinase family protein</fullName>
    </submittedName>
</protein>
<feature type="binding site" evidence="4">
    <location>
        <begin position="14"/>
        <end position="22"/>
    </location>
    <ligand>
        <name>ATP</name>
        <dbReference type="ChEBI" id="CHEBI:30616"/>
    </ligand>
</feature>
<evidence type="ECO:0000259" key="5">
    <source>
        <dbReference type="Pfam" id="PF01712"/>
    </source>
</evidence>
<keyword evidence="16" id="KW-1185">Reference proteome</keyword>
<dbReference type="SUPFAM" id="SSF52540">
    <property type="entry name" value="P-loop containing nucleoside triphosphate hydrolases"/>
    <property type="match status" value="1"/>
</dbReference>
<keyword evidence="4" id="KW-0067">ATP-binding</keyword>
<evidence type="ECO:0000313" key="10">
    <source>
        <dbReference type="EMBL" id="CAI9960023.1"/>
    </source>
</evidence>
<feature type="binding site" evidence="4">
    <location>
        <begin position="147"/>
        <end position="152"/>
    </location>
    <ligand>
        <name>ATP</name>
        <dbReference type="ChEBI" id="CHEBI:30616"/>
    </ligand>
</feature>
<dbReference type="EMBL" id="CATOUU010000377">
    <property type="protein sequence ID" value="CAI9926873.1"/>
    <property type="molecule type" value="Genomic_DNA"/>
</dbReference>
<feature type="active site" description="Proton acceptor" evidence="2">
    <location>
        <position position="90"/>
    </location>
</feature>
<dbReference type="GO" id="GO:0005524">
    <property type="term" value="F:ATP binding"/>
    <property type="evidence" value="ECO:0007669"/>
    <property type="project" value="UniProtKB-KW"/>
</dbReference>
<evidence type="ECO:0000313" key="7">
    <source>
        <dbReference type="EMBL" id="CAI9926876.1"/>
    </source>
</evidence>